<evidence type="ECO:0000259" key="2">
    <source>
        <dbReference type="Pfam" id="PF12080"/>
    </source>
</evidence>
<proteinExistence type="predicted"/>
<dbReference type="Pfam" id="PF12080">
    <property type="entry name" value="GldM_4th"/>
    <property type="match status" value="1"/>
</dbReference>
<keyword evidence="7" id="KW-1185">Reference proteome</keyword>
<keyword evidence="1" id="KW-0175">Coiled coil</keyword>
<dbReference type="NCBIfam" id="TIGR03517">
    <property type="entry name" value="GldM_gliding"/>
    <property type="match status" value="1"/>
</dbReference>
<protein>
    <recommendedName>
        <fullName evidence="8">Gliding motility protein GldM</fullName>
    </recommendedName>
</protein>
<evidence type="ECO:0000259" key="3">
    <source>
        <dbReference type="Pfam" id="PF12081"/>
    </source>
</evidence>
<gene>
    <name evidence="6" type="ORF">NMS_1374</name>
</gene>
<feature type="domain" description="Gliding motility-associated protein GldM N-terminal" evidence="3">
    <location>
        <begin position="30"/>
        <end position="224"/>
    </location>
</feature>
<dbReference type="InterPro" id="IPR019859">
    <property type="entry name" value="Motility-assoc_prot_GldM"/>
</dbReference>
<evidence type="ECO:0000313" key="6">
    <source>
        <dbReference type="EMBL" id="BAO55383.1"/>
    </source>
</evidence>
<dbReference type="AlphaFoldDB" id="W8VVE9"/>
<feature type="domain" description="Gliding motility-associated protein GldM first immunoglobulin-like" evidence="4">
    <location>
        <begin position="231"/>
        <end position="326"/>
    </location>
</feature>
<dbReference type="InterPro" id="IPR048405">
    <property type="entry name" value="GldM_Ig-like-1"/>
</dbReference>
<organism evidence="6 7">
    <name type="scientific">Nonlabens marinus S1-08</name>
    <dbReference type="NCBI Taxonomy" id="1454201"/>
    <lineage>
        <taxon>Bacteria</taxon>
        <taxon>Pseudomonadati</taxon>
        <taxon>Bacteroidota</taxon>
        <taxon>Flavobacteriia</taxon>
        <taxon>Flavobacteriales</taxon>
        <taxon>Flavobacteriaceae</taxon>
        <taxon>Nonlabens</taxon>
    </lineage>
</organism>
<dbReference type="Pfam" id="PF21601">
    <property type="entry name" value="GldM_2nd"/>
    <property type="match status" value="1"/>
</dbReference>
<dbReference type="RefSeq" id="WP_041496000.1">
    <property type="nucleotide sequence ID" value="NZ_AP014548.1"/>
</dbReference>
<dbReference type="InterPro" id="IPR022720">
    <property type="entry name" value="Motility-assoc_prot_GldM_N"/>
</dbReference>
<dbReference type="HOGENOM" id="CLU_039600_0_0_10"/>
<accession>W8VVE9</accession>
<dbReference type="OrthoDB" id="1490890at2"/>
<dbReference type="InterPro" id="IPR048406">
    <property type="entry name" value="GldM_Ig-like-2"/>
</dbReference>
<reference evidence="6 7" key="1">
    <citation type="journal article" date="2014" name="Proc. Natl. Acad. Sci. U.S.A.">
        <title>Functional characterization of flavobacteria rhodopsins reveals a unique class of light-driven chloride pump in bacteria.</title>
        <authorList>
            <person name="Yoshizawa S."/>
            <person name="Kumagai Y."/>
            <person name="Kim H."/>
            <person name="Ogura Y."/>
            <person name="Hayashi T."/>
            <person name="Iwasaki W."/>
            <person name="DeLong E.F."/>
            <person name="Kogure K."/>
        </authorList>
    </citation>
    <scope>NUCLEOTIDE SEQUENCE [LARGE SCALE GENOMIC DNA]</scope>
    <source>
        <strain evidence="6 7">S1-08</strain>
    </source>
</reference>
<feature type="domain" description="Gliding motility-associated protein GldM C-terminal" evidence="2">
    <location>
        <begin position="413"/>
        <end position="514"/>
    </location>
</feature>
<evidence type="ECO:0000256" key="1">
    <source>
        <dbReference type="SAM" id="Coils"/>
    </source>
</evidence>
<dbReference type="Pfam" id="PF12081">
    <property type="entry name" value="GldM_1st"/>
    <property type="match status" value="1"/>
</dbReference>
<dbReference type="Proteomes" id="UP000031760">
    <property type="component" value="Chromosome"/>
</dbReference>
<feature type="domain" description="Gliding motility-associated protein GldM second immunoglobulin-like" evidence="5">
    <location>
        <begin position="331"/>
        <end position="410"/>
    </location>
</feature>
<sequence length="516" mass="55617">MAGGQGPRQKMINLMYLVFIAMLALNMSKEVLTAFGLIEESVAENNANLEVRNEASFAALAAKAQEQPKQYQEAAEAAAKVTEISEQFDSYIAGIKAEMMATVDPENQDDFQSQDKTDFLDTKFFQGDGLSADGKEFIQQMDAYRNGMIAALPENGYDDLKADIKDKFDTSDVPSVRSEPDSEKISWLNWRFEGFPLIASKTNLTQMQNEIKNAEADVLGQLLQGELIEIASMNNYTSIVNLEKGAFFNGENVKGEVVLGRYDDNMKPTKVVINGAEVPASQIQNGRVMLNFGAGAVGDKVIKGEMTFMENGTEVKIPIEQKYSVIGRPNSATISADKMNVVYRGVDNPMTISFAGVDPSKVSASAPGLSARGGSSYMMKPTGGAEVKINVTATLPDGSTSPDSKVFRIKDLPNPTGLISGEFDGVRKNRANLAISTVSAAFLDFDFDLTPTVTEFILKVQGQPGIKVSGNKLSPAAQSALQRAPQGSIVQIAQIKATVPGVRLKAVTPVSVELTD</sequence>
<dbReference type="Pfam" id="PF21602">
    <property type="entry name" value="GldM_3rd"/>
    <property type="match status" value="1"/>
</dbReference>
<dbReference type="EMBL" id="AP014548">
    <property type="protein sequence ID" value="BAO55383.1"/>
    <property type="molecule type" value="Genomic_DNA"/>
</dbReference>
<dbReference type="InterPro" id="IPR022719">
    <property type="entry name" value="Motility-assoc_prot_GldM_C"/>
</dbReference>
<evidence type="ECO:0000259" key="5">
    <source>
        <dbReference type="Pfam" id="PF21602"/>
    </source>
</evidence>
<evidence type="ECO:0000313" key="7">
    <source>
        <dbReference type="Proteomes" id="UP000031760"/>
    </source>
</evidence>
<dbReference type="KEGG" id="nmf:NMS_1374"/>
<feature type="coiled-coil region" evidence="1">
    <location>
        <begin position="197"/>
        <end position="224"/>
    </location>
</feature>
<evidence type="ECO:0000259" key="4">
    <source>
        <dbReference type="Pfam" id="PF21601"/>
    </source>
</evidence>
<name>W8VVE9_9FLAO</name>
<dbReference type="STRING" id="1454201.NMS_1374"/>
<evidence type="ECO:0008006" key="8">
    <source>
        <dbReference type="Google" id="ProtNLM"/>
    </source>
</evidence>